<name>T0R441_SAPDV</name>
<accession>T0R441</accession>
<dbReference type="VEuPathDB" id="FungiDB:SDRG_15325"/>
<dbReference type="AlphaFoldDB" id="T0R441"/>
<evidence type="ECO:0000313" key="2">
    <source>
        <dbReference type="Proteomes" id="UP000030762"/>
    </source>
</evidence>
<gene>
    <name evidence="1" type="ORF">SDRG_15325</name>
</gene>
<reference evidence="1 2" key="1">
    <citation type="submission" date="2012-04" db="EMBL/GenBank/DDBJ databases">
        <title>The Genome Sequence of Saprolegnia declina VS20.</title>
        <authorList>
            <consortium name="The Broad Institute Genome Sequencing Platform"/>
            <person name="Russ C."/>
            <person name="Nusbaum C."/>
            <person name="Tyler B."/>
            <person name="van West P."/>
            <person name="Dieguez-Uribeondo J."/>
            <person name="de Bruijn I."/>
            <person name="Tripathy S."/>
            <person name="Jiang R."/>
            <person name="Young S.K."/>
            <person name="Zeng Q."/>
            <person name="Gargeya S."/>
            <person name="Fitzgerald M."/>
            <person name="Haas B."/>
            <person name="Abouelleil A."/>
            <person name="Alvarado L."/>
            <person name="Arachchi H.M."/>
            <person name="Berlin A."/>
            <person name="Chapman S.B."/>
            <person name="Goldberg J."/>
            <person name="Griggs A."/>
            <person name="Gujja S."/>
            <person name="Hansen M."/>
            <person name="Howarth C."/>
            <person name="Imamovic A."/>
            <person name="Larimer J."/>
            <person name="McCowen C."/>
            <person name="Montmayeur A."/>
            <person name="Murphy C."/>
            <person name="Neiman D."/>
            <person name="Pearson M."/>
            <person name="Priest M."/>
            <person name="Roberts A."/>
            <person name="Saif S."/>
            <person name="Shea T."/>
            <person name="Sisk P."/>
            <person name="Sykes S."/>
            <person name="Wortman J."/>
            <person name="Nusbaum C."/>
            <person name="Birren B."/>
        </authorList>
    </citation>
    <scope>NUCLEOTIDE SEQUENCE [LARGE SCALE GENOMIC DNA]</scope>
    <source>
        <strain evidence="1 2">VS20</strain>
    </source>
</reference>
<organism evidence="1 2">
    <name type="scientific">Saprolegnia diclina (strain VS20)</name>
    <dbReference type="NCBI Taxonomy" id="1156394"/>
    <lineage>
        <taxon>Eukaryota</taxon>
        <taxon>Sar</taxon>
        <taxon>Stramenopiles</taxon>
        <taxon>Oomycota</taxon>
        <taxon>Saprolegniomycetes</taxon>
        <taxon>Saprolegniales</taxon>
        <taxon>Saprolegniaceae</taxon>
        <taxon>Saprolegnia</taxon>
    </lineage>
</organism>
<evidence type="ECO:0000313" key="1">
    <source>
        <dbReference type="EMBL" id="EQC26813.1"/>
    </source>
</evidence>
<proteinExistence type="predicted"/>
<dbReference type="EMBL" id="JH767220">
    <property type="protein sequence ID" value="EQC26813.1"/>
    <property type="molecule type" value="Genomic_DNA"/>
</dbReference>
<protein>
    <submittedName>
        <fullName evidence="1">Uncharacterized protein</fullName>
    </submittedName>
</protein>
<feature type="non-terminal residue" evidence="1">
    <location>
        <position position="1"/>
    </location>
</feature>
<dbReference type="GeneID" id="19956052"/>
<keyword evidence="2" id="KW-1185">Reference proteome</keyword>
<dbReference type="InParanoid" id="T0R441"/>
<dbReference type="OMA" id="RIVCNKF"/>
<dbReference type="RefSeq" id="XP_008619715.1">
    <property type="nucleotide sequence ID" value="XM_008621493.1"/>
</dbReference>
<sequence length="93" mass="10017">MALRRRGRGFCGGSQEIVSMVRIVCNKFRASSLFAAAPKLIKGLPVHAFKIAEPTVSITKVAKSVAFKRTIAHATSATRAVPNVEKAFTRAAF</sequence>
<dbReference type="Proteomes" id="UP000030762">
    <property type="component" value="Unassembled WGS sequence"/>
</dbReference>
<dbReference type="OrthoDB" id="69606at2759"/>